<comment type="caution">
    <text evidence="1">The sequence shown here is derived from an EMBL/GenBank/DDBJ whole genome shotgun (WGS) entry which is preliminary data.</text>
</comment>
<accession>A0AAD5RUX9</accession>
<dbReference type="Proteomes" id="UP001201980">
    <property type="component" value="Unassembled WGS sequence"/>
</dbReference>
<dbReference type="AlphaFoldDB" id="A0AAD5RUX9"/>
<dbReference type="InterPro" id="IPR015943">
    <property type="entry name" value="WD40/YVTN_repeat-like_dom_sf"/>
</dbReference>
<evidence type="ECO:0000313" key="1">
    <source>
        <dbReference type="EMBL" id="KAJ2904000.1"/>
    </source>
</evidence>
<organism evidence="1 2">
    <name type="scientific">Zalerion maritima</name>
    <dbReference type="NCBI Taxonomy" id="339359"/>
    <lineage>
        <taxon>Eukaryota</taxon>
        <taxon>Fungi</taxon>
        <taxon>Dikarya</taxon>
        <taxon>Ascomycota</taxon>
        <taxon>Pezizomycotina</taxon>
        <taxon>Sordariomycetes</taxon>
        <taxon>Lulworthiomycetidae</taxon>
        <taxon>Lulworthiales</taxon>
        <taxon>Lulworthiaceae</taxon>
        <taxon>Zalerion</taxon>
    </lineage>
</organism>
<dbReference type="Gene3D" id="2.130.10.10">
    <property type="entry name" value="YVTN repeat-like/Quinoprotein amine dehydrogenase"/>
    <property type="match status" value="1"/>
</dbReference>
<reference evidence="1" key="1">
    <citation type="submission" date="2022-07" db="EMBL/GenBank/DDBJ databases">
        <title>Draft genome sequence of Zalerion maritima ATCC 34329, a (micro)plastics degrading marine fungus.</title>
        <authorList>
            <person name="Paco A."/>
            <person name="Goncalves M.F.M."/>
            <person name="Rocha-Santos T.A.P."/>
            <person name="Alves A."/>
        </authorList>
    </citation>
    <scope>NUCLEOTIDE SEQUENCE</scope>
    <source>
        <strain evidence="1">ATCC 34329</strain>
    </source>
</reference>
<proteinExistence type="predicted"/>
<dbReference type="EMBL" id="JAKWBI020000065">
    <property type="protein sequence ID" value="KAJ2904000.1"/>
    <property type="molecule type" value="Genomic_DNA"/>
</dbReference>
<gene>
    <name evidence="1" type="ORF">MKZ38_009055</name>
</gene>
<sequence>MKLTNLWNTALRTGLGRRFGIYPFNPTDTLSEQNLAASGYLENHGIDPAILPSFIQTWAFDLPTTPLGSEQFHAKPLVYGPSDSGQQNVYLFSEQNGAYILDATNGTVIKKKQYYSWGEVPFMSQNLTGTCPDSFWGPVGITGTPVIDPDTNTIFFWSKGTVATLTTGEVEGIYRFYAVDALTLEEKTGFPIDIDGIFAQNDPNETFNSALLVQRSALKMVDDVVYAEFSSDCDDSSNDGWLVGIRTTNGEPAAAVSTNSGVWNSGAPFVFDGGNRLFLAGSKSLMAFNSNEGNLTFKSSWNPYVDKSLFGGRAEHSSFSLSLLPFSTPIVKNILLAVDRSGKFASFNADKLGEPEAALQTFGVPDGGSLGPGGIATYPLEGGYVYYTAPGGKTYAYHFGTNEDFNPRFNIDGSTLEMATGDASMVVTSRGGRDGTGVVWVSDISGLRAYRAIPENGKLIKIGLPPMPAPAKFQLPVFGNNVYFIMTNEGLAAFASDPDIPFLCDGPINFGTLRAGEYRIANASCFTRRPVDTIDALDVGNKYFMADIESLPKGSLNAGLSFSFPIMFQLPPLDPSEMRTSGNRSVVRYGWNTTDFRWNTTAGRRRLEDPELAPGLHTGTIGICAAEGRMSGIGVSARARTVAPFVAVSPSNVTFAPFHILPQRGPSHGTFRIENRGDDMMEILGFGHTTNLATGWANATMDADGKWVLDQAGTFKAPKLPIGGLVPGNNGAVLVDVEFSSTEPGDYLSIISVYTSGGTGYVVLLGNADTAPWAIVETSEDLSNFTKIDDCNSRAGVCNVTIDLGESTGPGYPAPFTNLRVMNAGSYSISVVDATWGGDSNIIAPILGAVNKNTTILPYGNVMEAIVFSPNGTATTNGSNVVYEATLALELSDQGWGRQNMHFIGTLVETITPTPTPGLLSNSTANATAAAAAATNATFVEDKNEEIWSRMFSP</sequence>
<evidence type="ECO:0000313" key="2">
    <source>
        <dbReference type="Proteomes" id="UP001201980"/>
    </source>
</evidence>
<protein>
    <submittedName>
        <fullName evidence="1">Uncharacterized protein</fullName>
    </submittedName>
</protein>
<dbReference type="InterPro" id="IPR011047">
    <property type="entry name" value="Quinoprotein_ADH-like_sf"/>
</dbReference>
<keyword evidence="2" id="KW-1185">Reference proteome</keyword>
<dbReference type="SUPFAM" id="SSF50998">
    <property type="entry name" value="Quinoprotein alcohol dehydrogenase-like"/>
    <property type="match status" value="1"/>
</dbReference>
<name>A0AAD5RUX9_9PEZI</name>